<feature type="chain" id="PRO_5005836390" evidence="15">
    <location>
        <begin position="31"/>
        <end position="724"/>
    </location>
</feature>
<dbReference type="RefSeq" id="WP_054056724.1">
    <property type="nucleotide sequence ID" value="NZ_JSYZ01000028.1"/>
</dbReference>
<keyword evidence="8" id="KW-0406">Ion transport</keyword>
<keyword evidence="6 15" id="KW-0732">Signal</keyword>
<dbReference type="Gene3D" id="2.40.170.20">
    <property type="entry name" value="TonB-dependent receptor, beta-barrel domain"/>
    <property type="match status" value="1"/>
</dbReference>
<evidence type="ECO:0000256" key="12">
    <source>
        <dbReference type="PROSITE-ProRule" id="PRU01360"/>
    </source>
</evidence>
<dbReference type="PATRIC" id="fig|50340.43.peg.3641"/>
<dbReference type="GO" id="GO:0009279">
    <property type="term" value="C:cell outer membrane"/>
    <property type="evidence" value="ECO:0007669"/>
    <property type="project" value="UniProtKB-SubCell"/>
</dbReference>
<evidence type="ECO:0000256" key="11">
    <source>
        <dbReference type="ARBA" id="ARBA00023237"/>
    </source>
</evidence>
<feature type="short sequence motif" description="TonB C-terminal box" evidence="13">
    <location>
        <begin position="707"/>
        <end position="724"/>
    </location>
</feature>
<keyword evidence="19" id="KW-1185">Reference proteome</keyword>
<evidence type="ECO:0000256" key="2">
    <source>
        <dbReference type="ARBA" id="ARBA00022448"/>
    </source>
</evidence>
<keyword evidence="4" id="KW-0410">Iron transport</keyword>
<dbReference type="Pfam" id="PF07715">
    <property type="entry name" value="Plug"/>
    <property type="match status" value="1"/>
</dbReference>
<dbReference type="InterPro" id="IPR039426">
    <property type="entry name" value="TonB-dep_rcpt-like"/>
</dbReference>
<feature type="signal peptide" evidence="15">
    <location>
        <begin position="1"/>
        <end position="30"/>
    </location>
</feature>
<keyword evidence="9 14" id="KW-0798">TonB box</keyword>
<evidence type="ECO:0000256" key="10">
    <source>
        <dbReference type="ARBA" id="ARBA00023136"/>
    </source>
</evidence>
<evidence type="ECO:0000256" key="8">
    <source>
        <dbReference type="ARBA" id="ARBA00023065"/>
    </source>
</evidence>
<evidence type="ECO:0000259" key="16">
    <source>
        <dbReference type="Pfam" id="PF00593"/>
    </source>
</evidence>
<dbReference type="PROSITE" id="PS01156">
    <property type="entry name" value="TONB_DEPENDENT_REC_2"/>
    <property type="match status" value="1"/>
</dbReference>
<sequence length="724" mass="79068" precursor="true">MWQSFKGRAALGLVYGAMLSPGLSVSSAIAEEGGGPTLELQNITVTARKREETELQVPVSMNVITPEQARQNIAPASSNADLARQVPNFNYMESGGQYSNSGNIRGVGSFSPLSADDTSIVFNVDEVPVSAYGVPPALLDIERVEVLRGPQGTLYGRNTQGGAINVVPNRPSFEHEGSVRVEGGSRGYALGELISNEALGDNVAGRLALRYSEQGGDISNRAAGGKDGASQISAMRGSLLFLPNDDTQALLTFSYNRNDDDAPRFILRSGRTPDSGLNPRNDFSRESSAVNLRVTHDLGWAQLTSLSSVQYSTFDQRMDMIDSVLYSALTGSPPAAFDGDTDRYRGTLRDIAYMQEFRLASLEDSYVQWVTGINLWHSQFTAHTDGEAFTQPRFAVFSGQQKNDFSTDSYSLFGEATVPLAERLKATLGLRGTHESKDATYRYSGGDLGTVSQYHQNASMSDNFLTGRGSLSYDWSDSLMTYVSVGRGVVGADYPWNSSNTPFGRDEQSFDASKSWSYELGFKSLWWDDRIALNGAVFYNDVKDGHLYVYNGVNYQPVTVDYDSVGAELESRLKLTERLSVNAGVGYTHAELKNVDATVTALTRGARDGNQVPNVPEYSANLGLDYRVPAEQWGVPISGEFYGHVDYHYLDKRAADVANTFNLGSYDLTNARLGWQNKDYGVYLFGNNLFDRRYEAMGAYYSASVQAVKIGSGRVVGVGLTANF</sequence>
<evidence type="ECO:0000259" key="17">
    <source>
        <dbReference type="Pfam" id="PF07715"/>
    </source>
</evidence>
<keyword evidence="18" id="KW-0675">Receptor</keyword>
<keyword evidence="10 12" id="KW-0472">Membrane</keyword>
<dbReference type="STRING" id="50340.PF66_05924"/>
<dbReference type="OrthoDB" id="127311at2"/>
<evidence type="ECO:0000256" key="9">
    <source>
        <dbReference type="ARBA" id="ARBA00023077"/>
    </source>
</evidence>
<evidence type="ECO:0000313" key="18">
    <source>
        <dbReference type="EMBL" id="KPA87541.1"/>
    </source>
</evidence>
<dbReference type="AlphaFoldDB" id="A0A0M9GCE2"/>
<dbReference type="SUPFAM" id="SSF56935">
    <property type="entry name" value="Porins"/>
    <property type="match status" value="1"/>
</dbReference>
<dbReference type="EMBL" id="JSYZ01000028">
    <property type="protein sequence ID" value="KPA87541.1"/>
    <property type="molecule type" value="Genomic_DNA"/>
</dbReference>
<dbReference type="PROSITE" id="PS52016">
    <property type="entry name" value="TONB_DEPENDENT_REC_3"/>
    <property type="match status" value="1"/>
</dbReference>
<keyword evidence="2 12" id="KW-0813">Transport</keyword>
<reference evidence="18 19" key="1">
    <citation type="journal article" date="2015" name="PLoS ONE">
        <title>Rice-Infecting Pseudomonas Genomes Are Highly Accessorized and Harbor Multiple Putative Virulence Mechanisms to Cause Sheath Brown Rot.</title>
        <authorList>
            <person name="Quibod I.L."/>
            <person name="Grande G."/>
            <person name="Oreiro E.G."/>
            <person name="Borja F.N."/>
            <person name="Dossa G.S."/>
            <person name="Mauleon R."/>
            <person name="Cruz C.V."/>
            <person name="Oliva R."/>
        </authorList>
    </citation>
    <scope>NUCLEOTIDE SEQUENCE [LARGE SCALE GENOMIC DNA]</scope>
    <source>
        <strain evidence="18 19">IRRI 6609</strain>
    </source>
</reference>
<evidence type="ECO:0000256" key="4">
    <source>
        <dbReference type="ARBA" id="ARBA00022496"/>
    </source>
</evidence>
<evidence type="ECO:0000256" key="5">
    <source>
        <dbReference type="ARBA" id="ARBA00022692"/>
    </source>
</evidence>
<evidence type="ECO:0000256" key="6">
    <source>
        <dbReference type="ARBA" id="ARBA00022729"/>
    </source>
</evidence>
<keyword evidence="3 12" id="KW-1134">Transmembrane beta strand</keyword>
<dbReference type="PANTHER" id="PTHR32552">
    <property type="entry name" value="FERRICHROME IRON RECEPTOR-RELATED"/>
    <property type="match status" value="1"/>
</dbReference>
<dbReference type="Proteomes" id="UP000037931">
    <property type="component" value="Unassembled WGS sequence"/>
</dbReference>
<dbReference type="InterPro" id="IPR036942">
    <property type="entry name" value="Beta-barrel_TonB_sf"/>
</dbReference>
<comment type="caution">
    <text evidence="18">The sequence shown here is derived from an EMBL/GenBank/DDBJ whole genome shotgun (WGS) entry which is preliminary data.</text>
</comment>
<protein>
    <submittedName>
        <fullName evidence="18">Outer membrane receptor protein</fullName>
    </submittedName>
</protein>
<evidence type="ECO:0000256" key="7">
    <source>
        <dbReference type="ARBA" id="ARBA00023004"/>
    </source>
</evidence>
<keyword evidence="11 12" id="KW-0998">Cell outer membrane</keyword>
<dbReference type="InterPro" id="IPR000531">
    <property type="entry name" value="Beta-barrel_TonB"/>
</dbReference>
<evidence type="ECO:0000256" key="3">
    <source>
        <dbReference type="ARBA" id="ARBA00022452"/>
    </source>
</evidence>
<feature type="domain" description="TonB-dependent receptor plug" evidence="17">
    <location>
        <begin position="55"/>
        <end position="163"/>
    </location>
</feature>
<dbReference type="PANTHER" id="PTHR32552:SF81">
    <property type="entry name" value="TONB-DEPENDENT OUTER MEMBRANE RECEPTOR"/>
    <property type="match status" value="1"/>
</dbReference>
<keyword evidence="7" id="KW-0408">Iron</keyword>
<evidence type="ECO:0000256" key="13">
    <source>
        <dbReference type="PROSITE-ProRule" id="PRU10144"/>
    </source>
</evidence>
<organism evidence="18 19">
    <name type="scientific">Pseudomonas asplenii</name>
    <dbReference type="NCBI Taxonomy" id="53407"/>
    <lineage>
        <taxon>Bacteria</taxon>
        <taxon>Pseudomonadati</taxon>
        <taxon>Pseudomonadota</taxon>
        <taxon>Gammaproteobacteria</taxon>
        <taxon>Pseudomonadales</taxon>
        <taxon>Pseudomonadaceae</taxon>
        <taxon>Pseudomonas</taxon>
    </lineage>
</organism>
<feature type="domain" description="TonB-dependent receptor-like beta-barrel" evidence="16">
    <location>
        <begin position="244"/>
        <end position="689"/>
    </location>
</feature>
<proteinExistence type="inferred from homology"/>
<evidence type="ECO:0000256" key="1">
    <source>
        <dbReference type="ARBA" id="ARBA00004571"/>
    </source>
</evidence>
<gene>
    <name evidence="18" type="ORF">PF66_05924</name>
</gene>
<dbReference type="GO" id="GO:0006826">
    <property type="term" value="P:iron ion transport"/>
    <property type="evidence" value="ECO:0007669"/>
    <property type="project" value="UniProtKB-KW"/>
</dbReference>
<comment type="subcellular location">
    <subcellularLocation>
        <location evidence="1 12">Cell outer membrane</location>
        <topology evidence="1 12">Multi-pass membrane protein</topology>
    </subcellularLocation>
</comment>
<evidence type="ECO:0000256" key="15">
    <source>
        <dbReference type="SAM" id="SignalP"/>
    </source>
</evidence>
<keyword evidence="5 12" id="KW-0812">Transmembrane</keyword>
<dbReference type="CDD" id="cd01347">
    <property type="entry name" value="ligand_gated_channel"/>
    <property type="match status" value="1"/>
</dbReference>
<dbReference type="InterPro" id="IPR010917">
    <property type="entry name" value="TonB_rcpt_CS"/>
</dbReference>
<accession>A0A0M9GCE2</accession>
<evidence type="ECO:0000256" key="14">
    <source>
        <dbReference type="RuleBase" id="RU003357"/>
    </source>
</evidence>
<dbReference type="InterPro" id="IPR012910">
    <property type="entry name" value="Plug_dom"/>
</dbReference>
<dbReference type="Pfam" id="PF00593">
    <property type="entry name" value="TonB_dep_Rec_b-barrel"/>
    <property type="match status" value="1"/>
</dbReference>
<evidence type="ECO:0000313" key="19">
    <source>
        <dbReference type="Proteomes" id="UP000037931"/>
    </source>
</evidence>
<name>A0A0M9GCE2_9PSED</name>
<comment type="similarity">
    <text evidence="12 14">Belongs to the TonB-dependent receptor family.</text>
</comment>